<dbReference type="Pfam" id="PF00117">
    <property type="entry name" value="GATase"/>
    <property type="match status" value="1"/>
</dbReference>
<dbReference type="EC" id="4.1.3.27" evidence="3"/>
<dbReference type="PROSITE" id="PS51273">
    <property type="entry name" value="GATASE_TYPE_1"/>
    <property type="match status" value="1"/>
</dbReference>
<organism evidence="3 4">
    <name type="scientific">Candidatus Lokiarchaeum ossiferum</name>
    <dbReference type="NCBI Taxonomy" id="2951803"/>
    <lineage>
        <taxon>Archaea</taxon>
        <taxon>Promethearchaeati</taxon>
        <taxon>Promethearchaeota</taxon>
        <taxon>Promethearchaeia</taxon>
        <taxon>Promethearchaeales</taxon>
        <taxon>Promethearchaeaceae</taxon>
        <taxon>Candidatus Lokiarchaeum</taxon>
    </lineage>
</organism>
<dbReference type="SUPFAM" id="SSF52317">
    <property type="entry name" value="Class I glutamine amidotransferase-like"/>
    <property type="match status" value="1"/>
</dbReference>
<dbReference type="PANTHER" id="PTHR43418">
    <property type="entry name" value="MULTIFUNCTIONAL TRYPTOPHAN BIOSYNTHESIS PROTEIN-RELATED"/>
    <property type="match status" value="1"/>
</dbReference>
<keyword evidence="3" id="KW-0456">Lyase</keyword>
<accession>A0ABY6HU44</accession>
<dbReference type="Gene3D" id="3.40.50.880">
    <property type="match status" value="1"/>
</dbReference>
<feature type="domain" description="Glutamine amidotransferase" evidence="2">
    <location>
        <begin position="23"/>
        <end position="212"/>
    </location>
</feature>
<dbReference type="InterPro" id="IPR029062">
    <property type="entry name" value="Class_I_gatase-like"/>
</dbReference>
<keyword evidence="1" id="KW-0315">Glutamine amidotransferase</keyword>
<protein>
    <submittedName>
        <fullName evidence="3">Anthranilate synthase component 2</fullName>
        <ecNumber evidence="3">4.1.3.27</ecNumber>
    </submittedName>
</protein>
<dbReference type="PANTHER" id="PTHR43418:SF4">
    <property type="entry name" value="MULTIFUNCTIONAL TRYPTOPHAN BIOSYNTHESIS PROTEIN"/>
    <property type="match status" value="1"/>
</dbReference>
<dbReference type="PRINTS" id="PR00097">
    <property type="entry name" value="ANTSNTHASEII"/>
</dbReference>
<dbReference type="InterPro" id="IPR017926">
    <property type="entry name" value="GATASE"/>
</dbReference>
<evidence type="ECO:0000259" key="2">
    <source>
        <dbReference type="Pfam" id="PF00117"/>
    </source>
</evidence>
<name>A0ABY6HU44_9ARCH</name>
<evidence type="ECO:0000313" key="3">
    <source>
        <dbReference type="EMBL" id="UYP47035.1"/>
    </source>
</evidence>
<proteinExistence type="predicted"/>
<dbReference type="InterPro" id="IPR006221">
    <property type="entry name" value="TrpG/PapA_dom"/>
</dbReference>
<dbReference type="CDD" id="cd01743">
    <property type="entry name" value="GATase1_Anthranilate_Synthase"/>
    <property type="match status" value="1"/>
</dbReference>
<dbReference type="PRINTS" id="PR00096">
    <property type="entry name" value="GATASE"/>
</dbReference>
<dbReference type="PRINTS" id="PR00099">
    <property type="entry name" value="CPSGATASE"/>
</dbReference>
<dbReference type="GO" id="GO:0004049">
    <property type="term" value="F:anthranilate synthase activity"/>
    <property type="evidence" value="ECO:0007669"/>
    <property type="project" value="UniProtKB-EC"/>
</dbReference>
<dbReference type="EMBL" id="CP104013">
    <property type="protein sequence ID" value="UYP47035.1"/>
    <property type="molecule type" value="Genomic_DNA"/>
</dbReference>
<evidence type="ECO:0000256" key="1">
    <source>
        <dbReference type="ARBA" id="ARBA00022962"/>
    </source>
</evidence>
<keyword evidence="4" id="KW-1185">Reference proteome</keyword>
<dbReference type="NCBIfam" id="TIGR00566">
    <property type="entry name" value="trpG_papA"/>
    <property type="match status" value="1"/>
</dbReference>
<dbReference type="Proteomes" id="UP001208689">
    <property type="component" value="Chromosome"/>
</dbReference>
<dbReference type="InterPro" id="IPR050472">
    <property type="entry name" value="Anth_synth/Amidotransfase"/>
</dbReference>
<reference evidence="3" key="1">
    <citation type="submission" date="2022-09" db="EMBL/GenBank/DDBJ databases">
        <title>Actin cytoskeleton and complex cell architecture in an #Asgard archaeon.</title>
        <authorList>
            <person name="Ponce Toledo R.I."/>
            <person name="Schleper C."/>
            <person name="Rodrigues Oliveira T."/>
            <person name="Wollweber F."/>
            <person name="Xu J."/>
            <person name="Rittmann S."/>
            <person name="Klingl A."/>
            <person name="Pilhofer M."/>
        </authorList>
    </citation>
    <scope>NUCLEOTIDE SEQUENCE</scope>
    <source>
        <strain evidence="3">B-35</strain>
    </source>
</reference>
<evidence type="ECO:0000313" key="4">
    <source>
        <dbReference type="Proteomes" id="UP001208689"/>
    </source>
</evidence>
<gene>
    <name evidence="3" type="ORF">NEF87_003320</name>
</gene>
<sequence>MVEIAHTIENNAPFIGGEQTVLFINNQDSFIYNIVNYICTISDAKVRIVPNSITCDEIDQCNPDKIIISPGPGHPKYDTGNIIPIIQKFGSKIPILGVCLGHQAITEAFGKDKEEEYVGRAKMGPMHGKMSKIFHDGEGIFADIPNPCSVVRYHSLVTKADLLPENLKIAAMADDGAIMAIKHKEFPIYGVQFHPESIMMKPNGILILANFLKM</sequence>